<accession>A0A2I0UVC2</accession>
<evidence type="ECO:0000313" key="3">
    <source>
        <dbReference type="EMBL" id="PKU49952.1"/>
    </source>
</evidence>
<protein>
    <submittedName>
        <fullName evidence="3">Phage tail tape measure protein</fullName>
    </submittedName>
</protein>
<proteinExistence type="predicted"/>
<evidence type="ECO:0000313" key="4">
    <source>
        <dbReference type="Proteomes" id="UP000234956"/>
    </source>
</evidence>
<feature type="transmembrane region" description="Helical" evidence="1">
    <location>
        <begin position="566"/>
        <end position="588"/>
    </location>
</feature>
<dbReference type="Proteomes" id="UP000234956">
    <property type="component" value="Unassembled WGS sequence"/>
</dbReference>
<gene>
    <name evidence="3" type="ORF">CRI88_20415</name>
</gene>
<reference evidence="3 4" key="1">
    <citation type="submission" date="2017-10" db="EMBL/GenBank/DDBJ databases">
        <title>Draft genome of Lysinibacillus fusiformis strain Juneja, a laboratory-derived pathogen of Drosophila melanogaster.</title>
        <authorList>
            <person name="Smith B.R."/>
            <person name="Unckless R.L."/>
        </authorList>
    </citation>
    <scope>NUCLEOTIDE SEQUENCE [LARGE SCALE GENOMIC DNA]</scope>
    <source>
        <strain evidence="3 4">Juneja</strain>
    </source>
</reference>
<keyword evidence="1" id="KW-0472">Membrane</keyword>
<comment type="caution">
    <text evidence="3">The sequence shown here is derived from an EMBL/GenBank/DDBJ whole genome shotgun (WGS) entry which is preliminary data.</text>
</comment>
<dbReference type="NCBIfam" id="TIGR02675">
    <property type="entry name" value="tape_meas_nterm"/>
    <property type="match status" value="1"/>
</dbReference>
<name>A0A2I0UVC2_9BACI</name>
<keyword evidence="1" id="KW-0812">Transmembrane</keyword>
<sequence>MNLTAVFRIRDQGSSRLRRITQMMDRMNRTTRSATQSSNLYRDANGRLHDSMGRFVSETSRATNATGSLATRVNSLRVGTNGLSASLGGTQTAILGIASAFLTASGLASGFSNFTQAADSYSNINARLANINDGLQTQSQLQDKIFKASRRSRSSYDEMASSVAKLNLLAKDAFSSNDEAIRFTELMTKSFSVSGAGQQEMESGMYQLTQAMASGKLQGDEFRSIMENAPLLAQAISNTAGVSMGALKEMSSEGTITADLIKRSLFNAADEIEEKFGNMPMTFSQAVTVFKSSAKRVFEPLFDQFIGFVNSKTFEKLENKAHSFVKIAANGLSKVFSVVKSLYQVWQTIGPSVIKVAKVIGTFALVAGSILAVVGIVKLVGMALAFVASPIGLIAAGITGLIFGFKTLYDNSEIFRGAIDGIVGKVKTLMSAFKTGGTGGLINAIFPPDIAAKVNSAVDGIKAKISGLMTAFKTGGFRGVLETLISPEAIDAIVTRFATVKEQITSVFSNIVGYVVPIIQSLWTAAQPILGALGNALKIVADIAMLAWNNVLAPAINFVMKSFQMLWTVVGPVLELFGAVIGATFAVLRLAWDTIIGPFVAFLAGAFTQAFGAATEIVKALTPAFKTVGGWISTAAGYLKEFASILGKIKVPDWIGKIGSGAVSWAKKLIPGGGNSKPDGSHYHGLDNVRYDGYRAVLHKGEAVLNRQEADAYRNGQTRGGITIAKLADSIVIREDADIDVIAYKLAKAIEREMVQVS</sequence>
<feature type="transmembrane region" description="Helical" evidence="1">
    <location>
        <begin position="383"/>
        <end position="405"/>
    </location>
</feature>
<evidence type="ECO:0000256" key="1">
    <source>
        <dbReference type="SAM" id="Phobius"/>
    </source>
</evidence>
<feature type="transmembrane region" description="Helical" evidence="1">
    <location>
        <begin position="356"/>
        <end position="377"/>
    </location>
</feature>
<dbReference type="InterPro" id="IPR013491">
    <property type="entry name" value="Tape_meas_N"/>
</dbReference>
<dbReference type="AlphaFoldDB" id="A0A2I0UVC2"/>
<dbReference type="EMBL" id="PDFK01000010">
    <property type="protein sequence ID" value="PKU49952.1"/>
    <property type="molecule type" value="Genomic_DNA"/>
</dbReference>
<organism evidence="3 4">
    <name type="scientific">Lysinibacillus fusiformis</name>
    <dbReference type="NCBI Taxonomy" id="28031"/>
    <lineage>
        <taxon>Bacteria</taxon>
        <taxon>Bacillati</taxon>
        <taxon>Bacillota</taxon>
        <taxon>Bacilli</taxon>
        <taxon>Bacillales</taxon>
        <taxon>Bacillaceae</taxon>
        <taxon>Lysinibacillus</taxon>
    </lineage>
</organism>
<keyword evidence="1" id="KW-1133">Transmembrane helix</keyword>
<feature type="domain" description="Tape measure protein N-terminal" evidence="2">
    <location>
        <begin position="113"/>
        <end position="298"/>
    </location>
</feature>
<feature type="transmembrane region" description="Helical" evidence="1">
    <location>
        <begin position="594"/>
        <end position="614"/>
    </location>
</feature>
<dbReference type="Pfam" id="PF20155">
    <property type="entry name" value="TMP_3"/>
    <property type="match status" value="1"/>
</dbReference>
<evidence type="ECO:0000259" key="2">
    <source>
        <dbReference type="Pfam" id="PF20155"/>
    </source>
</evidence>